<evidence type="ECO:0000313" key="2">
    <source>
        <dbReference type="EMBL" id="GAA3504230.1"/>
    </source>
</evidence>
<evidence type="ECO:0000313" key="3">
    <source>
        <dbReference type="Proteomes" id="UP001501455"/>
    </source>
</evidence>
<proteinExistence type="predicted"/>
<dbReference type="EMBL" id="BAAAXF010000081">
    <property type="protein sequence ID" value="GAA3504230.1"/>
    <property type="molecule type" value="Genomic_DNA"/>
</dbReference>
<dbReference type="Proteomes" id="UP001501455">
    <property type="component" value="Unassembled WGS sequence"/>
</dbReference>
<reference evidence="3" key="1">
    <citation type="journal article" date="2019" name="Int. J. Syst. Evol. Microbiol.">
        <title>The Global Catalogue of Microorganisms (GCM) 10K type strain sequencing project: providing services to taxonomists for standard genome sequencing and annotation.</title>
        <authorList>
            <consortium name="The Broad Institute Genomics Platform"/>
            <consortium name="The Broad Institute Genome Sequencing Center for Infectious Disease"/>
            <person name="Wu L."/>
            <person name="Ma J."/>
        </authorList>
    </citation>
    <scope>NUCLEOTIDE SEQUENCE [LARGE SCALE GENOMIC DNA]</scope>
    <source>
        <strain evidence="3">JCM 4816</strain>
    </source>
</reference>
<feature type="region of interest" description="Disordered" evidence="1">
    <location>
        <begin position="1"/>
        <end position="79"/>
    </location>
</feature>
<accession>A0ABP6UBB8</accession>
<name>A0ABP6UBB8_9ACTN</name>
<organism evidence="2 3">
    <name type="scientific">Streptomyces prasinosporus</name>
    <dbReference type="NCBI Taxonomy" id="68256"/>
    <lineage>
        <taxon>Bacteria</taxon>
        <taxon>Bacillati</taxon>
        <taxon>Actinomycetota</taxon>
        <taxon>Actinomycetes</taxon>
        <taxon>Kitasatosporales</taxon>
        <taxon>Streptomycetaceae</taxon>
        <taxon>Streptomyces</taxon>
        <taxon>Streptomyces albogriseolus group</taxon>
    </lineage>
</organism>
<protein>
    <submittedName>
        <fullName evidence="2">Uncharacterized protein</fullName>
    </submittedName>
</protein>
<gene>
    <name evidence="2" type="ORF">GCM10019016_113430</name>
</gene>
<keyword evidence="3" id="KW-1185">Reference proteome</keyword>
<evidence type="ECO:0000256" key="1">
    <source>
        <dbReference type="SAM" id="MobiDB-lite"/>
    </source>
</evidence>
<comment type="caution">
    <text evidence="2">The sequence shown here is derived from an EMBL/GenBank/DDBJ whole genome shotgun (WGS) entry which is preliminary data.</text>
</comment>
<sequence>MSLPGEPRGDVEPGQSGPDDQHVGTVRTSGPRTDGGRGGGHGGRDGWGHRALQGVARGTGTGRGQGAPEAPHSTRTPIE</sequence>